<name>A0ACB8AZ93_9AGAM</name>
<protein>
    <submittedName>
        <fullName evidence="1">Uncharacterized protein</fullName>
    </submittedName>
</protein>
<evidence type="ECO:0000313" key="1">
    <source>
        <dbReference type="EMBL" id="KAH7918731.1"/>
    </source>
</evidence>
<reference evidence="1" key="1">
    <citation type="journal article" date="2021" name="New Phytol.">
        <title>Evolutionary innovations through gain and loss of genes in the ectomycorrhizal Boletales.</title>
        <authorList>
            <person name="Wu G."/>
            <person name="Miyauchi S."/>
            <person name="Morin E."/>
            <person name="Kuo A."/>
            <person name="Drula E."/>
            <person name="Varga T."/>
            <person name="Kohler A."/>
            <person name="Feng B."/>
            <person name="Cao Y."/>
            <person name="Lipzen A."/>
            <person name="Daum C."/>
            <person name="Hundley H."/>
            <person name="Pangilinan J."/>
            <person name="Johnson J."/>
            <person name="Barry K."/>
            <person name="LaButti K."/>
            <person name="Ng V."/>
            <person name="Ahrendt S."/>
            <person name="Min B."/>
            <person name="Choi I.G."/>
            <person name="Park H."/>
            <person name="Plett J.M."/>
            <person name="Magnuson J."/>
            <person name="Spatafora J.W."/>
            <person name="Nagy L.G."/>
            <person name="Henrissat B."/>
            <person name="Grigoriev I.V."/>
            <person name="Yang Z.L."/>
            <person name="Xu J."/>
            <person name="Martin F.M."/>
        </authorList>
    </citation>
    <scope>NUCLEOTIDE SEQUENCE</scope>
    <source>
        <strain evidence="1">KUC20120723A-06</strain>
    </source>
</reference>
<proteinExistence type="predicted"/>
<sequence length="163" mass="18932">RISDDLKEAALRMADRGYRSREITNITRISKSTLDRTRRRKHITGSVAKAQAIGRGRTRTLAHHDCQYLIRLARHNPTLFLDEYVRRLEDGRFLGASLATVHRTFERAGINVKHVQKVAAERNPLIRANYIRRISQYPANYMLCIDEVSKDERTYARLLGRSK</sequence>
<accession>A0ACB8AZ93</accession>
<dbReference type="EMBL" id="MU266742">
    <property type="protein sequence ID" value="KAH7918731.1"/>
    <property type="molecule type" value="Genomic_DNA"/>
</dbReference>
<keyword evidence="2" id="KW-1185">Reference proteome</keyword>
<dbReference type="Proteomes" id="UP000790709">
    <property type="component" value="Unassembled WGS sequence"/>
</dbReference>
<feature type="non-terminal residue" evidence="1">
    <location>
        <position position="163"/>
    </location>
</feature>
<comment type="caution">
    <text evidence="1">The sequence shown here is derived from an EMBL/GenBank/DDBJ whole genome shotgun (WGS) entry which is preliminary data.</text>
</comment>
<feature type="non-terminal residue" evidence="1">
    <location>
        <position position="1"/>
    </location>
</feature>
<evidence type="ECO:0000313" key="2">
    <source>
        <dbReference type="Proteomes" id="UP000790709"/>
    </source>
</evidence>
<gene>
    <name evidence="1" type="ORF">BV22DRAFT_989379</name>
</gene>
<organism evidence="1 2">
    <name type="scientific">Leucogyrophana mollusca</name>
    <dbReference type="NCBI Taxonomy" id="85980"/>
    <lineage>
        <taxon>Eukaryota</taxon>
        <taxon>Fungi</taxon>
        <taxon>Dikarya</taxon>
        <taxon>Basidiomycota</taxon>
        <taxon>Agaricomycotina</taxon>
        <taxon>Agaricomycetes</taxon>
        <taxon>Agaricomycetidae</taxon>
        <taxon>Boletales</taxon>
        <taxon>Boletales incertae sedis</taxon>
        <taxon>Leucogyrophana</taxon>
    </lineage>
</organism>